<proteinExistence type="predicted"/>
<evidence type="ECO:0000313" key="1">
    <source>
        <dbReference type="EMBL" id="ACL65488.1"/>
    </source>
</evidence>
<dbReference type="PROSITE" id="PS51257">
    <property type="entry name" value="PROKAR_LIPOPROTEIN"/>
    <property type="match status" value="1"/>
</dbReference>
<dbReference type="Proteomes" id="UP000007089">
    <property type="component" value="Chromosome"/>
</dbReference>
<name>B8J982_ANAD2</name>
<keyword evidence="2" id="KW-1185">Reference proteome</keyword>
<dbReference type="EMBL" id="CP001359">
    <property type="protein sequence ID" value="ACL65488.1"/>
    <property type="molecule type" value="Genomic_DNA"/>
</dbReference>
<dbReference type="RefSeq" id="WP_012633339.1">
    <property type="nucleotide sequence ID" value="NC_011891.1"/>
</dbReference>
<gene>
    <name evidence="1" type="ordered locus">A2cp1_2148</name>
</gene>
<evidence type="ECO:0000313" key="2">
    <source>
        <dbReference type="Proteomes" id="UP000007089"/>
    </source>
</evidence>
<dbReference type="KEGG" id="acp:A2cp1_2148"/>
<evidence type="ECO:0008006" key="3">
    <source>
        <dbReference type="Google" id="ProtNLM"/>
    </source>
</evidence>
<dbReference type="AlphaFoldDB" id="B8J982"/>
<protein>
    <recommendedName>
        <fullName evidence="3">Lipoprotein</fullName>
    </recommendedName>
</protein>
<organism evidence="1 2">
    <name type="scientific">Anaeromyxobacter dehalogenans (strain ATCC BAA-258 / DSM 21875 / 2CP-1)</name>
    <dbReference type="NCBI Taxonomy" id="455488"/>
    <lineage>
        <taxon>Bacteria</taxon>
        <taxon>Pseudomonadati</taxon>
        <taxon>Myxococcota</taxon>
        <taxon>Myxococcia</taxon>
        <taxon>Myxococcales</taxon>
        <taxon>Cystobacterineae</taxon>
        <taxon>Anaeromyxobacteraceae</taxon>
        <taxon>Anaeromyxobacter</taxon>
    </lineage>
</organism>
<reference evidence="1" key="1">
    <citation type="submission" date="2009-01" db="EMBL/GenBank/DDBJ databases">
        <title>Complete sequence of Anaeromyxobacter dehalogenans 2CP-1.</title>
        <authorList>
            <consortium name="US DOE Joint Genome Institute"/>
            <person name="Lucas S."/>
            <person name="Copeland A."/>
            <person name="Lapidus A."/>
            <person name="Glavina del Rio T."/>
            <person name="Dalin E."/>
            <person name="Tice H."/>
            <person name="Bruce D."/>
            <person name="Goodwin L."/>
            <person name="Pitluck S."/>
            <person name="Saunders E."/>
            <person name="Brettin T."/>
            <person name="Detter J.C."/>
            <person name="Han C."/>
            <person name="Larimer F."/>
            <person name="Land M."/>
            <person name="Hauser L."/>
            <person name="Kyrpides N."/>
            <person name="Ovchinnikova G."/>
            <person name="Beliaev A.S."/>
            <person name="Richardson P."/>
        </authorList>
    </citation>
    <scope>NUCLEOTIDE SEQUENCE</scope>
    <source>
        <strain evidence="1">2CP-1</strain>
    </source>
</reference>
<sequence>MTRTLAAAALALAACGRLDQVDITRSASVNVPGVPGAPAGSIPAIQALDIGGGDQLRAEGIDPGDVDSAKLRRLSLEVTAGASLEAWVDSVSIYVETAGQPRILLASRSGISALPAGTTLVDLDVNPGVDLKPYLTAASAPLTVEATGSAPDVNTTVKVTASIRVDVNVSGLLN</sequence>
<dbReference type="HOGENOM" id="CLU_1536919_0_0_7"/>
<accession>B8J982</accession>